<keyword evidence="2" id="KW-1185">Reference proteome</keyword>
<gene>
    <name evidence="1" type="ORF">J2D73_11620</name>
</gene>
<proteinExistence type="predicted"/>
<sequence length="61" mass="6623">MSSSISGLDATMSSIMQQSQAMEDQNLQAQFEMSKISNAQALANNFEQTMASNAKQAFSKD</sequence>
<protein>
    <submittedName>
        <fullName evidence="1">Uncharacterized protein</fullName>
    </submittedName>
</protein>
<name>A0ABS3LX51_9PROT</name>
<dbReference type="EMBL" id="JAFVMF010000011">
    <property type="protein sequence ID" value="MBO1360436.1"/>
    <property type="molecule type" value="Genomic_DNA"/>
</dbReference>
<organism evidence="1 2">
    <name type="scientific">Acetobacter sacchari</name>
    <dbReference type="NCBI Taxonomy" id="2661687"/>
    <lineage>
        <taxon>Bacteria</taxon>
        <taxon>Pseudomonadati</taxon>
        <taxon>Pseudomonadota</taxon>
        <taxon>Alphaproteobacteria</taxon>
        <taxon>Acetobacterales</taxon>
        <taxon>Acetobacteraceae</taxon>
        <taxon>Acetobacter</taxon>
    </lineage>
</organism>
<accession>A0ABS3LX51</accession>
<evidence type="ECO:0000313" key="2">
    <source>
        <dbReference type="Proteomes" id="UP000664771"/>
    </source>
</evidence>
<dbReference type="RefSeq" id="WP_207881713.1">
    <property type="nucleotide sequence ID" value="NZ_JAFVMF010000011.1"/>
</dbReference>
<dbReference type="Proteomes" id="UP000664771">
    <property type="component" value="Unassembled WGS sequence"/>
</dbReference>
<reference evidence="1 2" key="1">
    <citation type="submission" date="2021-03" db="EMBL/GenBank/DDBJ databases">
        <title>The complete genome sequence of Acetobacter sacchari TBRC 11175.</title>
        <authorList>
            <person name="Charoenyingcharoen P."/>
            <person name="Yukphan P."/>
        </authorList>
    </citation>
    <scope>NUCLEOTIDE SEQUENCE [LARGE SCALE GENOMIC DNA]</scope>
    <source>
        <strain evidence="1 2">TBRC 11175</strain>
    </source>
</reference>
<comment type="caution">
    <text evidence="1">The sequence shown here is derived from an EMBL/GenBank/DDBJ whole genome shotgun (WGS) entry which is preliminary data.</text>
</comment>
<evidence type="ECO:0000313" key="1">
    <source>
        <dbReference type="EMBL" id="MBO1360436.1"/>
    </source>
</evidence>